<evidence type="ECO:0000313" key="9">
    <source>
        <dbReference type="Proteomes" id="UP001075354"/>
    </source>
</evidence>
<dbReference type="InterPro" id="IPR009003">
    <property type="entry name" value="Peptidase_S1_PA"/>
</dbReference>
<protein>
    <recommendedName>
        <fullName evidence="7">Peptidase S1 domain-containing protein</fullName>
    </recommendedName>
</protein>
<dbReference type="InterPro" id="IPR050430">
    <property type="entry name" value="Peptidase_S1"/>
</dbReference>
<evidence type="ECO:0000256" key="6">
    <source>
        <dbReference type="SAM" id="SignalP"/>
    </source>
</evidence>
<dbReference type="CDD" id="cd00190">
    <property type="entry name" value="Tryp_SPc"/>
    <property type="match status" value="1"/>
</dbReference>
<keyword evidence="5" id="KW-1015">Disulfide bond</keyword>
<organism evidence="8 9">
    <name type="scientific">Megalurothrips usitatus</name>
    <name type="common">bean blossom thrips</name>
    <dbReference type="NCBI Taxonomy" id="439358"/>
    <lineage>
        <taxon>Eukaryota</taxon>
        <taxon>Metazoa</taxon>
        <taxon>Ecdysozoa</taxon>
        <taxon>Arthropoda</taxon>
        <taxon>Hexapoda</taxon>
        <taxon>Insecta</taxon>
        <taxon>Pterygota</taxon>
        <taxon>Neoptera</taxon>
        <taxon>Paraneoptera</taxon>
        <taxon>Thysanoptera</taxon>
        <taxon>Terebrantia</taxon>
        <taxon>Thripoidea</taxon>
        <taxon>Thripidae</taxon>
        <taxon>Megalurothrips</taxon>
    </lineage>
</organism>
<keyword evidence="6" id="KW-0732">Signal</keyword>
<evidence type="ECO:0000259" key="7">
    <source>
        <dbReference type="PROSITE" id="PS50240"/>
    </source>
</evidence>
<dbReference type="GO" id="GO:0004252">
    <property type="term" value="F:serine-type endopeptidase activity"/>
    <property type="evidence" value="ECO:0007669"/>
    <property type="project" value="InterPro"/>
</dbReference>
<evidence type="ECO:0000256" key="1">
    <source>
        <dbReference type="ARBA" id="ARBA00007664"/>
    </source>
</evidence>
<evidence type="ECO:0000256" key="5">
    <source>
        <dbReference type="ARBA" id="ARBA00023157"/>
    </source>
</evidence>
<dbReference type="PANTHER" id="PTHR24276">
    <property type="entry name" value="POLYSERASE-RELATED"/>
    <property type="match status" value="1"/>
</dbReference>
<dbReference type="PRINTS" id="PR00722">
    <property type="entry name" value="CHYMOTRYPSIN"/>
</dbReference>
<accession>A0AAV7X1B7</accession>
<dbReference type="Pfam" id="PF00089">
    <property type="entry name" value="Trypsin"/>
    <property type="match status" value="1"/>
</dbReference>
<dbReference type="PANTHER" id="PTHR24276:SF91">
    <property type="entry name" value="AT26814P-RELATED"/>
    <property type="match status" value="1"/>
</dbReference>
<keyword evidence="3" id="KW-0378">Hydrolase</keyword>
<dbReference type="InterPro" id="IPR001254">
    <property type="entry name" value="Trypsin_dom"/>
</dbReference>
<reference evidence="8" key="1">
    <citation type="submission" date="2022-12" db="EMBL/GenBank/DDBJ databases">
        <title>Chromosome-level genome assembly of the bean flower thrips Megalurothrips usitatus.</title>
        <authorList>
            <person name="Ma L."/>
            <person name="Liu Q."/>
            <person name="Li H."/>
            <person name="Cai W."/>
        </authorList>
    </citation>
    <scope>NUCLEOTIDE SEQUENCE</scope>
    <source>
        <strain evidence="8">Cailab_2022a</strain>
    </source>
</reference>
<dbReference type="GO" id="GO:0006508">
    <property type="term" value="P:proteolysis"/>
    <property type="evidence" value="ECO:0007669"/>
    <property type="project" value="UniProtKB-KW"/>
</dbReference>
<dbReference type="SMART" id="SM00020">
    <property type="entry name" value="Tryp_SPc"/>
    <property type="match status" value="1"/>
</dbReference>
<dbReference type="FunFam" id="2.40.10.10:FF:000068">
    <property type="entry name" value="transmembrane protease serine 2"/>
    <property type="match status" value="1"/>
</dbReference>
<keyword evidence="4" id="KW-0720">Serine protease</keyword>
<evidence type="ECO:0000256" key="3">
    <source>
        <dbReference type="ARBA" id="ARBA00022801"/>
    </source>
</evidence>
<evidence type="ECO:0000256" key="2">
    <source>
        <dbReference type="ARBA" id="ARBA00022670"/>
    </source>
</evidence>
<comment type="caution">
    <text evidence="8">The sequence shown here is derived from an EMBL/GenBank/DDBJ whole genome shotgun (WGS) entry which is preliminary data.</text>
</comment>
<comment type="similarity">
    <text evidence="1">Belongs to the peptidase S1 family.</text>
</comment>
<name>A0AAV7X1B7_9NEOP</name>
<dbReference type="EMBL" id="JAPTSV010000016">
    <property type="protein sequence ID" value="KAJ1519685.1"/>
    <property type="molecule type" value="Genomic_DNA"/>
</dbReference>
<proteinExistence type="inferred from homology"/>
<dbReference type="InterPro" id="IPR001314">
    <property type="entry name" value="Peptidase_S1A"/>
</dbReference>
<dbReference type="Gene3D" id="2.40.10.10">
    <property type="entry name" value="Trypsin-like serine proteases"/>
    <property type="match status" value="1"/>
</dbReference>
<feature type="domain" description="Peptidase S1" evidence="7">
    <location>
        <begin position="55"/>
        <end position="300"/>
    </location>
</feature>
<gene>
    <name evidence="8" type="ORF">ONE63_004948</name>
</gene>
<keyword evidence="2" id="KW-0645">Protease</keyword>
<evidence type="ECO:0000256" key="4">
    <source>
        <dbReference type="ARBA" id="ARBA00022825"/>
    </source>
</evidence>
<evidence type="ECO:0000313" key="8">
    <source>
        <dbReference type="EMBL" id="KAJ1519685.1"/>
    </source>
</evidence>
<dbReference type="AlphaFoldDB" id="A0AAV7X1B7"/>
<feature type="signal peptide" evidence="6">
    <location>
        <begin position="1"/>
        <end position="21"/>
    </location>
</feature>
<dbReference type="SUPFAM" id="SSF50494">
    <property type="entry name" value="Trypsin-like serine proteases"/>
    <property type="match status" value="1"/>
</dbReference>
<dbReference type="PROSITE" id="PS50240">
    <property type="entry name" value="TRYPSIN_DOM"/>
    <property type="match status" value="1"/>
</dbReference>
<dbReference type="InterPro" id="IPR043504">
    <property type="entry name" value="Peptidase_S1_PA_chymotrypsin"/>
</dbReference>
<feature type="chain" id="PRO_5043384065" description="Peptidase S1 domain-containing protein" evidence="6">
    <location>
        <begin position="22"/>
        <end position="353"/>
    </location>
</feature>
<keyword evidence="9" id="KW-1185">Reference proteome</keyword>
<sequence>MCLYYLCLIYLLYLCPHCVSPTRLSNASLVLALPPGNPISLTEARTTLETWRPEVHGAIAVKVGEIPYQASIRLYSPESTQHKCGGAVISAWHVLTAARCISYSAPLSPESVFVVVGSVKRSSLDVGDIDTVVRKVANIARHPEFSSRDLRHDLAVLTLNMALPMDRMDRIAAIPLPVGGIQVNFGTTCVVSGWGNNTVGGTCGPSPVESDALLTAEVPFIGRDYCAHLLNPAALQAGVVCTAHQKGGVGACVGDQGGPLSCNGFLAGIVSWGQGCGAGARPTVYTSLADHVGWVRDQMSVSPRPGHGGHGGHGLWGVNGATARSPSTPMVAFLAAAAAVAAVGHLLHSRLEP</sequence>
<dbReference type="Proteomes" id="UP001075354">
    <property type="component" value="Chromosome 16"/>
</dbReference>